<dbReference type="Proteomes" id="UP001498469">
    <property type="component" value="Unassembled WGS sequence"/>
</dbReference>
<name>A0ABU7UJZ3_9CLOT</name>
<reference evidence="1 2" key="1">
    <citation type="submission" date="2023-11" db="EMBL/GenBank/DDBJ databases">
        <title>Draft genome sequence of a psychrophilic Clostridium strain from permafrost water brine.</title>
        <authorList>
            <person name="Shcherbakova V.A."/>
            <person name="Trubitsyn V.E."/>
            <person name="Zakharyuk A.G."/>
        </authorList>
    </citation>
    <scope>NUCLEOTIDE SEQUENCE [LARGE SCALE GENOMIC DNA]</scope>
    <source>
        <strain evidence="1 2">14F</strain>
    </source>
</reference>
<protein>
    <submittedName>
        <fullName evidence="1">Uncharacterized protein</fullName>
    </submittedName>
</protein>
<organism evidence="1 2">
    <name type="scientific">Clostridium frigoriphilum</name>
    <dbReference type="NCBI Taxonomy" id="443253"/>
    <lineage>
        <taxon>Bacteria</taxon>
        <taxon>Bacillati</taxon>
        <taxon>Bacillota</taxon>
        <taxon>Clostridia</taxon>
        <taxon>Eubacteriales</taxon>
        <taxon>Clostridiaceae</taxon>
        <taxon>Clostridium</taxon>
    </lineage>
</organism>
<dbReference type="RefSeq" id="WP_216247337.1">
    <property type="nucleotide sequence ID" value="NZ_JAZHFS010000001.1"/>
</dbReference>
<sequence length="55" mass="6255">MEEIEKRLYVKKGNNAITVSCNGGYTGEQITATSDSNRYNEWEKVKGHQNHLAKL</sequence>
<dbReference type="EMBL" id="JAZHFS010000001">
    <property type="protein sequence ID" value="MEF2110795.1"/>
    <property type="molecule type" value="Genomic_DNA"/>
</dbReference>
<gene>
    <name evidence="1" type="ORF">SJI18_00555</name>
</gene>
<evidence type="ECO:0000313" key="1">
    <source>
        <dbReference type="EMBL" id="MEF2110795.1"/>
    </source>
</evidence>
<evidence type="ECO:0000313" key="2">
    <source>
        <dbReference type="Proteomes" id="UP001498469"/>
    </source>
</evidence>
<accession>A0ABU7UJZ3</accession>
<comment type="caution">
    <text evidence="1">The sequence shown here is derived from an EMBL/GenBank/DDBJ whole genome shotgun (WGS) entry which is preliminary data.</text>
</comment>
<proteinExistence type="predicted"/>
<keyword evidence="2" id="KW-1185">Reference proteome</keyword>